<proteinExistence type="predicted"/>
<reference evidence="1 2" key="1">
    <citation type="journal article" date="2023" name="BMC Biotechnol.">
        <title>Vitis rotundifolia cv Carlos genome sequencing.</title>
        <authorList>
            <person name="Huff M."/>
            <person name="Hulse-Kemp A."/>
            <person name="Scheffler B."/>
            <person name="Youngblood R."/>
            <person name="Simpson S."/>
            <person name="Babiker E."/>
            <person name="Staton M."/>
        </authorList>
    </citation>
    <scope>NUCLEOTIDE SEQUENCE [LARGE SCALE GENOMIC DNA]</scope>
    <source>
        <tissue evidence="1">Leaf</tissue>
    </source>
</reference>
<dbReference type="AlphaFoldDB" id="A0AA38ZLN9"/>
<dbReference type="InterPro" id="IPR040344">
    <property type="entry name" value="At3g17950-like"/>
</dbReference>
<gene>
    <name evidence="1" type="ORF">PVL29_012923</name>
</gene>
<organism evidence="1 2">
    <name type="scientific">Vitis rotundifolia</name>
    <name type="common">Muscadine grape</name>
    <dbReference type="NCBI Taxonomy" id="103349"/>
    <lineage>
        <taxon>Eukaryota</taxon>
        <taxon>Viridiplantae</taxon>
        <taxon>Streptophyta</taxon>
        <taxon>Embryophyta</taxon>
        <taxon>Tracheophyta</taxon>
        <taxon>Spermatophyta</taxon>
        <taxon>Magnoliopsida</taxon>
        <taxon>eudicotyledons</taxon>
        <taxon>Gunneridae</taxon>
        <taxon>Pentapetalae</taxon>
        <taxon>rosids</taxon>
        <taxon>Vitales</taxon>
        <taxon>Vitaceae</taxon>
        <taxon>Viteae</taxon>
        <taxon>Vitis</taxon>
    </lineage>
</organism>
<sequence>MVSEEHEMPSGWPLGLEIMNTRLRVAESLQASAVEPHTLHMPSTSFSSFSSSNLDTESTASFFQDHSVPLGRLIGIRSGDGSGGLYFPNRMRFNERERASARGAHPADPSRGHSMELSQGICIPLLLGILVKMNRSKSSSKH</sequence>
<dbReference type="PANTHER" id="PTHR33544">
    <property type="entry name" value="DUF4005 DOMAIN-CONTAINING PROTEIN-RELATED"/>
    <property type="match status" value="1"/>
</dbReference>
<evidence type="ECO:0000313" key="1">
    <source>
        <dbReference type="EMBL" id="KAJ9690509.1"/>
    </source>
</evidence>
<dbReference type="EMBL" id="JARBHA010000010">
    <property type="protein sequence ID" value="KAJ9690509.1"/>
    <property type="molecule type" value="Genomic_DNA"/>
</dbReference>
<comment type="caution">
    <text evidence="1">The sequence shown here is derived from an EMBL/GenBank/DDBJ whole genome shotgun (WGS) entry which is preliminary data.</text>
</comment>
<keyword evidence="2" id="KW-1185">Reference proteome</keyword>
<name>A0AA38ZLN9_VITRO</name>
<dbReference type="Proteomes" id="UP001168098">
    <property type="component" value="Unassembled WGS sequence"/>
</dbReference>
<protein>
    <submittedName>
        <fullName evidence="1">Uncharacterized protein</fullName>
    </submittedName>
</protein>
<dbReference type="PANTHER" id="PTHR33544:SF14">
    <property type="entry name" value="PROTEIN, PUTATIVE-RELATED"/>
    <property type="match status" value="1"/>
</dbReference>
<accession>A0AA38ZLN9</accession>
<evidence type="ECO:0000313" key="2">
    <source>
        <dbReference type="Proteomes" id="UP001168098"/>
    </source>
</evidence>